<comment type="caution">
    <text evidence="3">The sequence shown here is derived from an EMBL/GenBank/DDBJ whole genome shotgun (WGS) entry which is preliminary data.</text>
</comment>
<dbReference type="Proteomes" id="UP001396898">
    <property type="component" value="Unassembled WGS sequence"/>
</dbReference>
<protein>
    <submittedName>
        <fullName evidence="3">Uncharacterized protein</fullName>
    </submittedName>
</protein>
<feature type="compositionally biased region" description="Acidic residues" evidence="1">
    <location>
        <begin position="181"/>
        <end position="192"/>
    </location>
</feature>
<proteinExistence type="predicted"/>
<feature type="region of interest" description="Disordered" evidence="1">
    <location>
        <begin position="155"/>
        <end position="199"/>
    </location>
</feature>
<keyword evidence="2" id="KW-0812">Transmembrane</keyword>
<name>A0ABR1SGV8_9PEZI</name>
<keyword evidence="2" id="KW-1133">Transmembrane helix</keyword>
<evidence type="ECO:0000256" key="1">
    <source>
        <dbReference type="SAM" id="MobiDB-lite"/>
    </source>
</evidence>
<sequence length="402" mass="44960">MNRVSALHLCLLRYFPAVLFVILTAYVLNIIYGSQQALSSTMPSFPSYEEVRTSDPSARFLPIRLTPEAHRIFWTLQGPLASAISVMPEDWREKGSEPGEAYMQGNTPTDNSGAPTALHPIAAAPLTEPKISSITVTVYALDMWEQQWLESHEAHAAPTRPDCQFGELPPDYEGDERRDESDVDSDDEEDQGELLRCCEEDRPTTKWKLTVTPSTDPAAGGGCFVTVHDYVSAVHPWLMGLRGEIARADNVWDGNPPEYYDRMFVEHQAPDQLMTTNEASYISGPRAGRPAVPNGAGPTYLEQLVAKAETGDLEAAQQALVQAAIQRVPHGMSPEIMQTLRDKRERAARADYEKGLRQVFENYKRLDPDRSDEEIEEDMADIREAMRESLAKTIESIRVHTI</sequence>
<organism evidence="3 4">
    <name type="scientific">Apiospora marii</name>
    <dbReference type="NCBI Taxonomy" id="335849"/>
    <lineage>
        <taxon>Eukaryota</taxon>
        <taxon>Fungi</taxon>
        <taxon>Dikarya</taxon>
        <taxon>Ascomycota</taxon>
        <taxon>Pezizomycotina</taxon>
        <taxon>Sordariomycetes</taxon>
        <taxon>Xylariomycetidae</taxon>
        <taxon>Amphisphaeriales</taxon>
        <taxon>Apiosporaceae</taxon>
        <taxon>Apiospora</taxon>
    </lineage>
</organism>
<reference evidence="3 4" key="1">
    <citation type="submission" date="2023-01" db="EMBL/GenBank/DDBJ databases">
        <title>Analysis of 21 Apiospora genomes using comparative genomics revels a genus with tremendous synthesis potential of carbohydrate active enzymes and secondary metabolites.</title>
        <authorList>
            <person name="Sorensen T."/>
        </authorList>
    </citation>
    <scope>NUCLEOTIDE SEQUENCE [LARGE SCALE GENOMIC DNA]</scope>
    <source>
        <strain evidence="3 4">CBS 20057</strain>
    </source>
</reference>
<gene>
    <name evidence="3" type="ORF">PG991_002964</name>
</gene>
<evidence type="ECO:0000256" key="2">
    <source>
        <dbReference type="SAM" id="Phobius"/>
    </source>
</evidence>
<accession>A0ABR1SGV8</accession>
<feature type="region of interest" description="Disordered" evidence="1">
    <location>
        <begin position="92"/>
        <end position="117"/>
    </location>
</feature>
<evidence type="ECO:0000313" key="4">
    <source>
        <dbReference type="Proteomes" id="UP001396898"/>
    </source>
</evidence>
<feature type="transmembrane region" description="Helical" evidence="2">
    <location>
        <begin position="12"/>
        <end position="32"/>
    </location>
</feature>
<evidence type="ECO:0000313" key="3">
    <source>
        <dbReference type="EMBL" id="KAK8033566.1"/>
    </source>
</evidence>
<keyword evidence="2" id="KW-0472">Membrane</keyword>
<keyword evidence="4" id="KW-1185">Reference proteome</keyword>
<feature type="compositionally biased region" description="Polar residues" evidence="1">
    <location>
        <begin position="104"/>
        <end position="114"/>
    </location>
</feature>
<dbReference type="EMBL" id="JAQQWI010000006">
    <property type="protein sequence ID" value="KAK8033566.1"/>
    <property type="molecule type" value="Genomic_DNA"/>
</dbReference>